<dbReference type="Pfam" id="PF00501">
    <property type="entry name" value="AMP-binding"/>
    <property type="match status" value="1"/>
</dbReference>
<dbReference type="Gene3D" id="3.30.300.30">
    <property type="match status" value="1"/>
</dbReference>
<dbReference type="InterPro" id="IPR010071">
    <property type="entry name" value="AA_adenyl_dom"/>
</dbReference>
<dbReference type="InterPro" id="IPR025110">
    <property type="entry name" value="AMP-bd_C"/>
</dbReference>
<name>A0ABY5AN31_9CYAN</name>
<dbReference type="SUPFAM" id="SSF53474">
    <property type="entry name" value="alpha/beta-Hydrolases"/>
    <property type="match status" value="1"/>
</dbReference>
<reference evidence="4" key="1">
    <citation type="submission" date="2022-06" db="EMBL/GenBank/DDBJ databases">
        <title>Genome sequence of Phormidium yuhuli AB48 isolated from an industrial photobioreactor environment.</title>
        <authorList>
            <person name="Qiu Y."/>
            <person name="Noonan A.J.C."/>
            <person name="Dofher K."/>
            <person name="Koch M."/>
            <person name="Kieft B."/>
            <person name="Lin X."/>
            <person name="Ziels R.M."/>
            <person name="Hallam S.J."/>
        </authorList>
    </citation>
    <scope>NUCLEOTIDE SEQUENCE</scope>
    <source>
        <strain evidence="4">AB48</strain>
    </source>
</reference>
<dbReference type="InterPro" id="IPR020806">
    <property type="entry name" value="PKS_PP-bd"/>
</dbReference>
<dbReference type="PROSITE" id="PS50075">
    <property type="entry name" value="CARRIER"/>
    <property type="match status" value="1"/>
</dbReference>
<dbReference type="InterPro" id="IPR036736">
    <property type="entry name" value="ACP-like_sf"/>
</dbReference>
<protein>
    <submittedName>
        <fullName evidence="4">Amino acid adenylation domain-containing protein</fullName>
    </submittedName>
</protein>
<proteinExistence type="predicted"/>
<dbReference type="Gene3D" id="3.40.50.1820">
    <property type="entry name" value="alpha/beta hydrolase"/>
    <property type="match status" value="1"/>
</dbReference>
<keyword evidence="5" id="KW-1185">Reference proteome</keyword>
<dbReference type="Pfam" id="PF00550">
    <property type="entry name" value="PP-binding"/>
    <property type="match status" value="1"/>
</dbReference>
<dbReference type="InterPro" id="IPR020845">
    <property type="entry name" value="AMP-binding_CS"/>
</dbReference>
<dbReference type="InterPro" id="IPR042099">
    <property type="entry name" value="ANL_N_sf"/>
</dbReference>
<evidence type="ECO:0000256" key="1">
    <source>
        <dbReference type="ARBA" id="ARBA00022450"/>
    </source>
</evidence>
<dbReference type="PANTHER" id="PTHR44845">
    <property type="entry name" value="CARRIER DOMAIN-CONTAINING PROTEIN"/>
    <property type="match status" value="1"/>
</dbReference>
<keyword evidence="2" id="KW-0597">Phosphoprotein</keyword>
<dbReference type="RefSeq" id="WP_252662371.1">
    <property type="nucleotide sequence ID" value="NZ_CP098611.1"/>
</dbReference>
<dbReference type="SUPFAM" id="SSF47336">
    <property type="entry name" value="ACP-like"/>
    <property type="match status" value="1"/>
</dbReference>
<dbReference type="InterPro" id="IPR029058">
    <property type="entry name" value="AB_hydrolase_fold"/>
</dbReference>
<dbReference type="SUPFAM" id="SSF56801">
    <property type="entry name" value="Acetyl-CoA synthetase-like"/>
    <property type="match status" value="1"/>
</dbReference>
<feature type="domain" description="Carrier" evidence="3">
    <location>
        <begin position="560"/>
        <end position="635"/>
    </location>
</feature>
<dbReference type="SMART" id="SM00823">
    <property type="entry name" value="PKS_PP"/>
    <property type="match status" value="1"/>
</dbReference>
<dbReference type="PANTHER" id="PTHR44845:SF1">
    <property type="entry name" value="L-2-AMINOADIPATE REDUCTASE"/>
    <property type="match status" value="1"/>
</dbReference>
<dbReference type="Gene3D" id="3.40.50.12780">
    <property type="entry name" value="N-terminal domain of ligase-like"/>
    <property type="match status" value="1"/>
</dbReference>
<dbReference type="InterPro" id="IPR001031">
    <property type="entry name" value="Thioesterase"/>
</dbReference>
<dbReference type="Gene3D" id="1.10.1200.10">
    <property type="entry name" value="ACP-like"/>
    <property type="match status" value="1"/>
</dbReference>
<evidence type="ECO:0000256" key="2">
    <source>
        <dbReference type="ARBA" id="ARBA00022553"/>
    </source>
</evidence>
<accession>A0ABY5AN31</accession>
<dbReference type="NCBIfam" id="TIGR01733">
    <property type="entry name" value="AA-adenyl-dom"/>
    <property type="match status" value="1"/>
</dbReference>
<dbReference type="Pfam" id="PF00975">
    <property type="entry name" value="Thioesterase"/>
    <property type="match status" value="1"/>
</dbReference>
<dbReference type="Proteomes" id="UP001056708">
    <property type="component" value="Chromosome"/>
</dbReference>
<gene>
    <name evidence="4" type="ORF">NEA10_16045</name>
</gene>
<dbReference type="InterPro" id="IPR009081">
    <property type="entry name" value="PP-bd_ACP"/>
</dbReference>
<dbReference type="InterPro" id="IPR000873">
    <property type="entry name" value="AMP-dep_synth/lig_dom"/>
</dbReference>
<organism evidence="4 5">
    <name type="scientific">Phormidium yuhuli AB48</name>
    <dbReference type="NCBI Taxonomy" id="2940671"/>
    <lineage>
        <taxon>Bacteria</taxon>
        <taxon>Bacillati</taxon>
        <taxon>Cyanobacteriota</taxon>
        <taxon>Cyanophyceae</taxon>
        <taxon>Oscillatoriophycideae</taxon>
        <taxon>Oscillatoriales</taxon>
        <taxon>Oscillatoriaceae</taxon>
        <taxon>Phormidium</taxon>
        <taxon>Phormidium yuhuli</taxon>
    </lineage>
</organism>
<evidence type="ECO:0000313" key="4">
    <source>
        <dbReference type="EMBL" id="USR90338.1"/>
    </source>
</evidence>
<dbReference type="PROSITE" id="PS00455">
    <property type="entry name" value="AMP_BINDING"/>
    <property type="match status" value="1"/>
</dbReference>
<dbReference type="CDD" id="cd05930">
    <property type="entry name" value="A_NRPS"/>
    <property type="match status" value="1"/>
</dbReference>
<keyword evidence="1" id="KW-0596">Phosphopantetheine</keyword>
<sequence length="909" mass="101702">MTSSTPPLNNNLPDPTQPLQATWVGSVIDRFSQQVIRVPDHVALIEGNRKWSYQELHQLSEQLAQQLQNQGLRYQDTIAIYASRSADLVIALLGILKIGASFTILDSAYPVSRLQYCCQLSDIKGLIHLSCAGDLPQELKNFVQETKISYVSLPHPPNQDFQQEIDTHHCQPYPSIDADDKAYIAFTSGSTGQPKGIIGSHRPLSHFIDWHCHQFGLREQDRFSLLSGLSHDPLLRDIFTPLWLGATLVIPEQQTIETRGKLTQWMQQQAITVVHLTPAMGMLLAEGITSSSNSALVPSLRYLFWGGDCLTDADIKRSHNLNDDVTNVNFYGATETPQAMGYYIVPKAGDLSSQKIPIGQGIDGVQLLVVTSSGSLAGLEEAGEICIRTPYLALGYLKDDALTQKKFVQNFFSHGSDVSQDDRIYKTGDLGRYRADGNVEILGRIDNQVKVRGFRVELREIESVLADYCDIQDAVVLVRDHELKQGELNQSLIAYCLPEHNSSFETSQLREFLNEKLPYYMIPQGFVAVSEWPLTPNGKIDKLALAQLDISREMSNTYKAPQDELEQQLVRIWEACLNQKKIGVKDNFFDLGGHSLLAISLCSEVEKCLNRSVPISVLFQHPTIEAFANTLRDETGELAGSSIISIQPNGSKPPIFGIHVLGKGLNYYRPLAKYLGNNQPLYGVTWDLLRDPEGMSKGIKELAAIYIEDIKTIQPHGPYYFLGVSIGGRVAFEMAYQLEKKGEAVALIGLLDTTARTGVKHLPPSSRVSGHWQKFQAEGLGYVIRKLKSRFGRIKYRFKAIRAQLYQRLGQPVPNDLKMIASLETNIKIKKQHFPQPYQGRVTLFRAKDRKAEVGTEIDPYYGWREIAVGGLDIYDIPGDHLLMLQDPNVPVLAEKITELIEKSQKSQD</sequence>
<evidence type="ECO:0000259" key="3">
    <source>
        <dbReference type="PROSITE" id="PS50075"/>
    </source>
</evidence>
<dbReference type="InterPro" id="IPR045851">
    <property type="entry name" value="AMP-bd_C_sf"/>
</dbReference>
<dbReference type="Pfam" id="PF13193">
    <property type="entry name" value="AMP-binding_C"/>
    <property type="match status" value="1"/>
</dbReference>
<dbReference type="EMBL" id="CP098611">
    <property type="protein sequence ID" value="USR90338.1"/>
    <property type="molecule type" value="Genomic_DNA"/>
</dbReference>
<evidence type="ECO:0000313" key="5">
    <source>
        <dbReference type="Proteomes" id="UP001056708"/>
    </source>
</evidence>